<reference evidence="4" key="1">
    <citation type="journal article" date="2014" name="Int. J. Syst. Evol. Microbiol.">
        <title>Complete genome sequence of Corynebacterium casei LMG S-19264T (=DSM 44701T), isolated from a smear-ripened cheese.</title>
        <authorList>
            <consortium name="US DOE Joint Genome Institute (JGI-PGF)"/>
            <person name="Walter F."/>
            <person name="Albersmeier A."/>
            <person name="Kalinowski J."/>
            <person name="Ruckert C."/>
        </authorList>
    </citation>
    <scope>NUCLEOTIDE SEQUENCE</scope>
    <source>
        <strain evidence="4">NBRC 108769</strain>
    </source>
</reference>
<dbReference type="InterPro" id="IPR050640">
    <property type="entry name" value="Bact_2-comp_sensor_kinase"/>
</dbReference>
<dbReference type="EMBL" id="BSOH01000001">
    <property type="protein sequence ID" value="GLR15436.1"/>
    <property type="molecule type" value="Genomic_DNA"/>
</dbReference>
<organism evidence="4 5">
    <name type="scientific">Portibacter lacus</name>
    <dbReference type="NCBI Taxonomy" id="1099794"/>
    <lineage>
        <taxon>Bacteria</taxon>
        <taxon>Pseudomonadati</taxon>
        <taxon>Bacteroidota</taxon>
        <taxon>Saprospiria</taxon>
        <taxon>Saprospirales</taxon>
        <taxon>Haliscomenobacteraceae</taxon>
        <taxon>Portibacter</taxon>
    </lineage>
</organism>
<protein>
    <recommendedName>
        <fullName evidence="3">Signal transduction histidine kinase internal region domain-containing protein</fullName>
    </recommendedName>
</protein>
<dbReference type="Gene3D" id="2.130.10.10">
    <property type="entry name" value="YVTN repeat-like/Quinoprotein amine dehydrogenase"/>
    <property type="match status" value="2"/>
</dbReference>
<dbReference type="Gene3D" id="3.30.565.10">
    <property type="entry name" value="Histidine kinase-like ATPase, C-terminal domain"/>
    <property type="match status" value="1"/>
</dbReference>
<dbReference type="Pfam" id="PF06580">
    <property type="entry name" value="His_kinase"/>
    <property type="match status" value="1"/>
</dbReference>
<dbReference type="RefSeq" id="WP_235292329.1">
    <property type="nucleotide sequence ID" value="NZ_BSOH01000001.1"/>
</dbReference>
<feature type="domain" description="Signal transduction histidine kinase internal region" evidence="3">
    <location>
        <begin position="793"/>
        <end position="872"/>
    </location>
</feature>
<reference evidence="4" key="2">
    <citation type="submission" date="2023-01" db="EMBL/GenBank/DDBJ databases">
        <title>Draft genome sequence of Portibacter lacus strain NBRC 108769.</title>
        <authorList>
            <person name="Sun Q."/>
            <person name="Mori K."/>
        </authorList>
    </citation>
    <scope>NUCLEOTIDE SEQUENCE</scope>
    <source>
        <strain evidence="4">NBRC 108769</strain>
    </source>
</reference>
<evidence type="ECO:0000256" key="2">
    <source>
        <dbReference type="SAM" id="SignalP"/>
    </source>
</evidence>
<evidence type="ECO:0000259" key="3">
    <source>
        <dbReference type="Pfam" id="PF06580"/>
    </source>
</evidence>
<dbReference type="Proteomes" id="UP001156666">
    <property type="component" value="Unassembled WGS sequence"/>
</dbReference>
<keyword evidence="1" id="KW-1133">Transmembrane helix</keyword>
<dbReference type="PANTHER" id="PTHR34220">
    <property type="entry name" value="SENSOR HISTIDINE KINASE YPDA"/>
    <property type="match status" value="1"/>
</dbReference>
<dbReference type="GO" id="GO:0000155">
    <property type="term" value="F:phosphorelay sensor kinase activity"/>
    <property type="evidence" value="ECO:0007669"/>
    <property type="project" value="InterPro"/>
</dbReference>
<dbReference type="SUPFAM" id="SSF63829">
    <property type="entry name" value="Calcium-dependent phosphotriesterase"/>
    <property type="match status" value="1"/>
</dbReference>
<evidence type="ECO:0000256" key="1">
    <source>
        <dbReference type="SAM" id="Phobius"/>
    </source>
</evidence>
<accession>A0AA37SJ78</accession>
<keyword evidence="5" id="KW-1185">Reference proteome</keyword>
<dbReference type="SUPFAM" id="SSF55874">
    <property type="entry name" value="ATPase domain of HSP90 chaperone/DNA topoisomerase II/histidine kinase"/>
    <property type="match status" value="1"/>
</dbReference>
<name>A0AA37SJ78_9BACT</name>
<keyword evidence="1" id="KW-0472">Membrane</keyword>
<dbReference type="GO" id="GO:0016020">
    <property type="term" value="C:membrane"/>
    <property type="evidence" value="ECO:0007669"/>
    <property type="project" value="InterPro"/>
</dbReference>
<dbReference type="InterPro" id="IPR036890">
    <property type="entry name" value="HATPase_C_sf"/>
</dbReference>
<dbReference type="InterPro" id="IPR011110">
    <property type="entry name" value="Reg_prop"/>
</dbReference>
<feature type="chain" id="PRO_5041347772" description="Signal transduction histidine kinase internal region domain-containing protein" evidence="2">
    <location>
        <begin position="18"/>
        <end position="1006"/>
    </location>
</feature>
<dbReference type="InterPro" id="IPR010559">
    <property type="entry name" value="Sig_transdc_His_kin_internal"/>
</dbReference>
<evidence type="ECO:0000313" key="5">
    <source>
        <dbReference type="Proteomes" id="UP001156666"/>
    </source>
</evidence>
<feature type="transmembrane region" description="Helical" evidence="1">
    <location>
        <begin position="750"/>
        <end position="768"/>
    </location>
</feature>
<dbReference type="Pfam" id="PF07494">
    <property type="entry name" value="Reg_prop"/>
    <property type="match status" value="1"/>
</dbReference>
<dbReference type="InterPro" id="IPR015943">
    <property type="entry name" value="WD40/YVTN_repeat-like_dom_sf"/>
</dbReference>
<sequence length="1006" mass="116042">MKASSLLFIIAIFNFVALETVSTQSPITFHTQLSVDNYLKDREVRKIDRDESGIFWLMETSVIQKYDGRYVTENIVHSIINPKYFTCLSNNKILIISQESEAFFLDKEKKSIDQIPLNNPDCEDCKLKDINLINEEMILYYEKDGLLAAYKSSSEDLYATYELLDTIELSRPKFFKNIFKVGSDYLIFTNDEKLYRYSDSSELELTLPSNFREHNAHVSSEYINPDDFYFSMPRRNGTYRFHNKNLETIKENAKLVFAKKDKKGRVLLALSRSYLHSEDIYIKDEDSLTRWQALADINETFIDGYVEDIHDKILLGSHTGLFYVKMQTQGITPYHQSGSLNNGFGNVILSFAELPNGDAWYVKENKGIFKYNAPEPPDWLPLSDNLENNLNCYYDAVDSNIWVSGYTDSRTGILTSYNPQTKEVDRHDFDLPVMYFKRLNKEELILSSSVNSKSTLLRYNPTEHEITDTLLLLEDERSRRFEFHNESGLLIATSKRLILYHLQDRTIQTIIPETIIQSIVKISQGYAACTLGKGIIFLNNDLEIVKIVDENNGLTNNQIYSVIEDKLGRIWAGTGNGLNILDKDYKYMRSFRETDGLSSYELNTNAVINLKNDHLLFGTINGVTEINPDLAMTASESAVLSIPSVVYEKDGERISQNLTGGEINLSSGVNHITFDIHQNNFYKSSNIDNPISPRIQSFPENLKYDLVDNKIIIPSLEYSNVKLNIYPANPLKSRDKIEISMIKKREYQSLIMFLLIVALIGLLSYFITRKIISINKKRDNTRRKNEVRMAELELQALRSQMNPHFIFNSLGAILLYLQTNEKKKAEKYLTKFAKLMRMFLESSKSKFISFDEEQQLLALYLELEELRFEDKFKYEFDIDPRVDKTNLTLPSMLLQPFVENSINHGLYHKKGTDGKLIIQAIPDGDTIKVIIFDNGVGREKAKEIRANSLKKHRSRATEIIQERIQVLKKEKNIDIDIEYIDLMDDDGNSLGTKVIITLPKILKTYD</sequence>
<feature type="signal peptide" evidence="2">
    <location>
        <begin position="1"/>
        <end position="17"/>
    </location>
</feature>
<dbReference type="AlphaFoldDB" id="A0AA37SJ78"/>
<proteinExistence type="predicted"/>
<comment type="caution">
    <text evidence="4">The sequence shown here is derived from an EMBL/GenBank/DDBJ whole genome shotgun (WGS) entry which is preliminary data.</text>
</comment>
<keyword evidence="2" id="KW-0732">Signal</keyword>
<gene>
    <name evidence="4" type="ORF">GCM10007940_00510</name>
</gene>
<evidence type="ECO:0000313" key="4">
    <source>
        <dbReference type="EMBL" id="GLR15436.1"/>
    </source>
</evidence>
<dbReference type="PANTHER" id="PTHR34220:SF7">
    <property type="entry name" value="SENSOR HISTIDINE KINASE YPDA"/>
    <property type="match status" value="1"/>
</dbReference>
<keyword evidence="1" id="KW-0812">Transmembrane</keyword>